<dbReference type="AlphaFoldDB" id="A0A1G7R4A8"/>
<protein>
    <recommendedName>
        <fullName evidence="4">DUF3887 domain-containing protein</fullName>
    </recommendedName>
</protein>
<keyword evidence="1" id="KW-0732">Signal</keyword>
<dbReference type="OrthoDB" id="760934at2"/>
<feature type="signal peptide" evidence="1">
    <location>
        <begin position="1"/>
        <end position="18"/>
    </location>
</feature>
<dbReference type="EMBL" id="FNCH01000003">
    <property type="protein sequence ID" value="SDG04959.1"/>
    <property type="molecule type" value="Genomic_DNA"/>
</dbReference>
<evidence type="ECO:0000256" key="1">
    <source>
        <dbReference type="SAM" id="SignalP"/>
    </source>
</evidence>
<feature type="chain" id="PRO_5011649331" description="DUF3887 domain-containing protein" evidence="1">
    <location>
        <begin position="19"/>
        <end position="157"/>
    </location>
</feature>
<gene>
    <name evidence="2" type="ORF">SAMN05421827_10344</name>
</gene>
<dbReference type="STRING" id="405671.SAMN05421827_10344"/>
<keyword evidence="3" id="KW-1185">Reference proteome</keyword>
<reference evidence="3" key="1">
    <citation type="submission" date="2016-10" db="EMBL/GenBank/DDBJ databases">
        <authorList>
            <person name="Varghese N."/>
            <person name="Submissions S."/>
        </authorList>
    </citation>
    <scope>NUCLEOTIDE SEQUENCE [LARGE SCALE GENOMIC DNA]</scope>
    <source>
        <strain evidence="3">DSM 17933</strain>
    </source>
</reference>
<sequence>MKKLTVLLFLLYGTFAFGQTTFENKKLALINDIFYNTTRQNINAFMKDKGFEKGDVEEGEGDIKEILAFDSKFDMMQVSYAKNDKISTIVCIFSGAINVTVIDIELKNKGYTAKVVKQSIEGQPVNKNIWSKSGTKYNFITYADEKEKIGVLGYGVY</sequence>
<dbReference type="Proteomes" id="UP000199643">
    <property type="component" value="Unassembled WGS sequence"/>
</dbReference>
<name>A0A1G7R4A8_9SPHI</name>
<accession>A0A1G7R4A8</accession>
<evidence type="ECO:0008006" key="4">
    <source>
        <dbReference type="Google" id="ProtNLM"/>
    </source>
</evidence>
<evidence type="ECO:0000313" key="3">
    <source>
        <dbReference type="Proteomes" id="UP000199643"/>
    </source>
</evidence>
<dbReference type="RefSeq" id="WP_090497488.1">
    <property type="nucleotide sequence ID" value="NZ_FNCH01000003.1"/>
</dbReference>
<organism evidence="2 3">
    <name type="scientific">Pedobacter terrae</name>
    <dbReference type="NCBI Taxonomy" id="405671"/>
    <lineage>
        <taxon>Bacteria</taxon>
        <taxon>Pseudomonadati</taxon>
        <taxon>Bacteroidota</taxon>
        <taxon>Sphingobacteriia</taxon>
        <taxon>Sphingobacteriales</taxon>
        <taxon>Sphingobacteriaceae</taxon>
        <taxon>Pedobacter</taxon>
    </lineage>
</organism>
<evidence type="ECO:0000313" key="2">
    <source>
        <dbReference type="EMBL" id="SDG04959.1"/>
    </source>
</evidence>
<proteinExistence type="predicted"/>